<dbReference type="RefSeq" id="WP_286299102.1">
    <property type="nucleotide sequence ID" value="NZ_AP027728.1"/>
</dbReference>
<organism evidence="3 4">
    <name type="scientific">Microbacterium suwonense</name>
    <dbReference type="NCBI Taxonomy" id="683047"/>
    <lineage>
        <taxon>Bacteria</taxon>
        <taxon>Bacillati</taxon>
        <taxon>Actinomycetota</taxon>
        <taxon>Actinomycetes</taxon>
        <taxon>Micrococcales</taxon>
        <taxon>Microbacteriaceae</taxon>
        <taxon>Microbacterium</taxon>
    </lineage>
</organism>
<evidence type="ECO:0000313" key="4">
    <source>
        <dbReference type="Proteomes" id="UP001321543"/>
    </source>
</evidence>
<evidence type="ECO:0000313" key="3">
    <source>
        <dbReference type="EMBL" id="BDZ39171.1"/>
    </source>
</evidence>
<keyword evidence="2" id="KW-1133">Transmembrane helix</keyword>
<keyword evidence="2" id="KW-0472">Membrane</keyword>
<feature type="compositionally biased region" description="Basic residues" evidence="1">
    <location>
        <begin position="150"/>
        <end position="162"/>
    </location>
</feature>
<protein>
    <submittedName>
        <fullName evidence="3">Uncharacterized protein</fullName>
    </submittedName>
</protein>
<sequence length="162" mass="18135">MTTLRAYDAQQIQRTLGSIELMWPGRRGEIQGQPLHPGLRSRWFESVGMFSALFVRIAFALLLAGALSIGAFAFSPWWLAPVAAAVLLNVRIALSMSDRTAGDVLFAALLIPAEIFTWIRMSQFVRAWSLFLSRERGDRAAAQNDPAAHAGRHRSRSRRRSR</sequence>
<name>A0ABM8FU19_9MICO</name>
<evidence type="ECO:0000256" key="1">
    <source>
        <dbReference type="SAM" id="MobiDB-lite"/>
    </source>
</evidence>
<dbReference type="Proteomes" id="UP001321543">
    <property type="component" value="Chromosome"/>
</dbReference>
<dbReference type="EMBL" id="AP027728">
    <property type="protein sequence ID" value="BDZ39171.1"/>
    <property type="molecule type" value="Genomic_DNA"/>
</dbReference>
<keyword evidence="2" id="KW-0812">Transmembrane</keyword>
<reference evidence="4" key="1">
    <citation type="journal article" date="2019" name="Int. J. Syst. Evol. Microbiol.">
        <title>The Global Catalogue of Microorganisms (GCM) 10K type strain sequencing project: providing services to taxonomists for standard genome sequencing and annotation.</title>
        <authorList>
            <consortium name="The Broad Institute Genomics Platform"/>
            <consortium name="The Broad Institute Genome Sequencing Center for Infectious Disease"/>
            <person name="Wu L."/>
            <person name="Ma J."/>
        </authorList>
    </citation>
    <scope>NUCLEOTIDE SEQUENCE [LARGE SCALE GENOMIC DNA]</scope>
    <source>
        <strain evidence="4">NBRC 106310</strain>
    </source>
</reference>
<evidence type="ECO:0000256" key="2">
    <source>
        <dbReference type="SAM" id="Phobius"/>
    </source>
</evidence>
<accession>A0ABM8FU19</accession>
<feature type="transmembrane region" description="Helical" evidence="2">
    <location>
        <begin position="47"/>
        <end position="71"/>
    </location>
</feature>
<feature type="region of interest" description="Disordered" evidence="1">
    <location>
        <begin position="141"/>
        <end position="162"/>
    </location>
</feature>
<gene>
    <name evidence="3" type="ORF">GCM10025863_17850</name>
</gene>
<feature type="transmembrane region" description="Helical" evidence="2">
    <location>
        <begin position="101"/>
        <end position="119"/>
    </location>
</feature>
<proteinExistence type="predicted"/>
<keyword evidence="4" id="KW-1185">Reference proteome</keyword>